<reference evidence="3" key="1">
    <citation type="journal article" date="2021" name="Front. Microbiol.">
        <title>Comprehensive Comparative Genomics and Phenotyping of Methylobacterium Species.</title>
        <authorList>
            <person name="Alessa O."/>
            <person name="Ogura Y."/>
            <person name="Fujitani Y."/>
            <person name="Takami H."/>
            <person name="Hayashi T."/>
            <person name="Sahin N."/>
            <person name="Tani A."/>
        </authorList>
    </citation>
    <scope>NUCLEOTIDE SEQUENCE</scope>
    <source>
        <strain evidence="3">DSM 23632</strain>
    </source>
</reference>
<keyword evidence="1" id="KW-0732">Signal</keyword>
<feature type="chain" id="PRO_5045481021" description="Phosphatidic acid phosphatase type 2/haloperoxidase domain-containing protein" evidence="1">
    <location>
        <begin position="23"/>
        <end position="479"/>
    </location>
</feature>
<evidence type="ECO:0000313" key="4">
    <source>
        <dbReference type="Proteomes" id="UP001055057"/>
    </source>
</evidence>
<evidence type="ECO:0000256" key="1">
    <source>
        <dbReference type="SAM" id="SignalP"/>
    </source>
</evidence>
<organism evidence="3 4">
    <name type="scientific">Methylobacterium trifolii</name>
    <dbReference type="NCBI Taxonomy" id="1003092"/>
    <lineage>
        <taxon>Bacteria</taxon>
        <taxon>Pseudomonadati</taxon>
        <taxon>Pseudomonadota</taxon>
        <taxon>Alphaproteobacteria</taxon>
        <taxon>Hyphomicrobiales</taxon>
        <taxon>Methylobacteriaceae</taxon>
        <taxon>Methylobacterium</taxon>
    </lineage>
</organism>
<dbReference type="SUPFAM" id="SSF48317">
    <property type="entry name" value="Acid phosphatase/Vanadium-dependent haloperoxidase"/>
    <property type="match status" value="1"/>
</dbReference>
<feature type="domain" description="Phosphatidic acid phosphatase type 2/haloperoxidase" evidence="2">
    <location>
        <begin position="215"/>
        <end position="296"/>
    </location>
</feature>
<dbReference type="PRINTS" id="PR00483">
    <property type="entry name" value="BACPHPHTASE"/>
</dbReference>
<gene>
    <name evidence="3" type="ORF">MPOCJGCO_4686</name>
</gene>
<dbReference type="Gene3D" id="1.20.144.10">
    <property type="entry name" value="Phosphatidic acid phosphatase type 2/haloperoxidase"/>
    <property type="match status" value="1"/>
</dbReference>
<dbReference type="RefSeq" id="WP_238185188.1">
    <property type="nucleotide sequence ID" value="NZ_BPRB01000342.1"/>
</dbReference>
<name>A0ABQ4U676_9HYPH</name>
<evidence type="ECO:0000313" key="3">
    <source>
        <dbReference type="EMBL" id="GJE62553.1"/>
    </source>
</evidence>
<keyword evidence="4" id="KW-1185">Reference proteome</keyword>
<proteinExistence type="predicted"/>
<dbReference type="Pfam" id="PF01569">
    <property type="entry name" value="PAP2"/>
    <property type="match status" value="1"/>
</dbReference>
<protein>
    <recommendedName>
        <fullName evidence="2">Phosphatidic acid phosphatase type 2/haloperoxidase domain-containing protein</fullName>
    </recommendedName>
</protein>
<dbReference type="InterPro" id="IPR001011">
    <property type="entry name" value="Acid_Pase_classA_bac"/>
</dbReference>
<dbReference type="EMBL" id="BPRB01000342">
    <property type="protein sequence ID" value="GJE62553.1"/>
    <property type="molecule type" value="Genomic_DNA"/>
</dbReference>
<dbReference type="InterPro" id="IPR036938">
    <property type="entry name" value="PAP2/HPO_sf"/>
</dbReference>
<dbReference type="InterPro" id="IPR000326">
    <property type="entry name" value="PAP2/HPO"/>
</dbReference>
<feature type="signal peptide" evidence="1">
    <location>
        <begin position="1"/>
        <end position="22"/>
    </location>
</feature>
<comment type="caution">
    <text evidence="3">The sequence shown here is derived from an EMBL/GenBank/DDBJ whole genome shotgun (WGS) entry which is preliminary data.</text>
</comment>
<sequence length="479" mass="50593">MSRIAGLGLSALLTVVSLGAEAQSPPNMTALTGLAPVAALPNTPEGRAALDANLKITGDIQTGMFKQPLLMSFPEQQRLALRDSFITDGNATQLADGLGSTLGAAYQAKAQYKDFQTFTNVSQAVADLLGYTNNIAKSDSNAGKYFFANATTNGKKPVSEPANAILSANGGTTDVFGKSYGRPAGSQGADAYGNSRPFQTEPRLIAFRSEDYFGRASHSLDWLRGPNQNLFDSPSYPSGHTTYGYTEALVLAILVPDRYQQMITRAAEYGNDRIVMGAHYAMDVLGGRATALHAVAHLLANDPAYVGQTRKNPAVINEMSHGPDKEIVITDYPAALKAAGADLEAFLKDACGASIATCAATDNGRFKDSKANEALYNTTQTYDLPVVHRETADTKEDVGKLAPEAGHLLTAAFPSITLAEANAILTETQGPGGGFLDNGSGFGVYARLNLYAAAGRAAAIAASRVRTEVIDPPRTERDR</sequence>
<accession>A0ABQ4U676</accession>
<evidence type="ECO:0000259" key="2">
    <source>
        <dbReference type="Pfam" id="PF01569"/>
    </source>
</evidence>
<dbReference type="Proteomes" id="UP001055057">
    <property type="component" value="Unassembled WGS sequence"/>
</dbReference>
<reference evidence="3" key="2">
    <citation type="submission" date="2021-08" db="EMBL/GenBank/DDBJ databases">
        <authorList>
            <person name="Tani A."/>
            <person name="Ola A."/>
            <person name="Ogura Y."/>
            <person name="Katsura K."/>
            <person name="Hayashi T."/>
        </authorList>
    </citation>
    <scope>NUCLEOTIDE SEQUENCE</scope>
    <source>
        <strain evidence="3">DSM 23632</strain>
    </source>
</reference>